<accession>A0A6A4PRK7</accession>
<keyword evidence="1" id="KW-0812">Transmembrane</keyword>
<gene>
    <name evidence="2" type="ORF">Lalb_Chr11g0067051</name>
</gene>
<keyword evidence="1" id="KW-0472">Membrane</keyword>
<keyword evidence="1" id="KW-1133">Transmembrane helix</keyword>
<name>A0A6A4PRK7_LUPAL</name>
<dbReference type="EMBL" id="WOCE01000011">
    <property type="protein sequence ID" value="KAE9604032.1"/>
    <property type="molecule type" value="Genomic_DNA"/>
</dbReference>
<keyword evidence="3" id="KW-1185">Reference proteome</keyword>
<evidence type="ECO:0000313" key="2">
    <source>
        <dbReference type="EMBL" id="KAE9604032.1"/>
    </source>
</evidence>
<protein>
    <submittedName>
        <fullName evidence="2">Uncharacterized protein</fullName>
    </submittedName>
</protein>
<feature type="transmembrane region" description="Helical" evidence="1">
    <location>
        <begin position="12"/>
        <end position="43"/>
    </location>
</feature>
<sequence length="71" mass="8698">MSTFSISFFFFIFKLFSSFIFIFLKLFIHLYSIFFICILFLAYETHHFFLLYFFIGMIFLVLHSKILHSNV</sequence>
<feature type="transmembrane region" description="Helical" evidence="1">
    <location>
        <begin position="49"/>
        <end position="67"/>
    </location>
</feature>
<evidence type="ECO:0000256" key="1">
    <source>
        <dbReference type="SAM" id="Phobius"/>
    </source>
</evidence>
<dbReference type="Proteomes" id="UP000447434">
    <property type="component" value="Chromosome 11"/>
</dbReference>
<dbReference type="AlphaFoldDB" id="A0A6A4PRK7"/>
<comment type="caution">
    <text evidence="2">The sequence shown here is derived from an EMBL/GenBank/DDBJ whole genome shotgun (WGS) entry which is preliminary data.</text>
</comment>
<reference evidence="3" key="1">
    <citation type="journal article" date="2020" name="Nat. Commun.">
        <title>Genome sequence of the cluster root forming white lupin.</title>
        <authorList>
            <person name="Hufnagel B."/>
            <person name="Marques A."/>
            <person name="Soriano A."/>
            <person name="Marques L."/>
            <person name="Divol F."/>
            <person name="Doumas P."/>
            <person name="Sallet E."/>
            <person name="Mancinotti D."/>
            <person name="Carrere S."/>
            <person name="Marande W."/>
            <person name="Arribat S."/>
            <person name="Keller J."/>
            <person name="Huneau C."/>
            <person name="Blein T."/>
            <person name="Aime D."/>
            <person name="Laguerre M."/>
            <person name="Taylor J."/>
            <person name="Schubert V."/>
            <person name="Nelson M."/>
            <person name="Geu-Flores F."/>
            <person name="Crespi M."/>
            <person name="Gallardo-Guerrero K."/>
            <person name="Delaux P.-M."/>
            <person name="Salse J."/>
            <person name="Berges H."/>
            <person name="Guyot R."/>
            <person name="Gouzy J."/>
            <person name="Peret B."/>
        </authorList>
    </citation>
    <scope>NUCLEOTIDE SEQUENCE [LARGE SCALE GENOMIC DNA]</scope>
    <source>
        <strain evidence="3">cv. Amiga</strain>
    </source>
</reference>
<proteinExistence type="predicted"/>
<evidence type="ECO:0000313" key="3">
    <source>
        <dbReference type="Proteomes" id="UP000447434"/>
    </source>
</evidence>
<organism evidence="2 3">
    <name type="scientific">Lupinus albus</name>
    <name type="common">White lupine</name>
    <name type="synonym">Lupinus termis</name>
    <dbReference type="NCBI Taxonomy" id="3870"/>
    <lineage>
        <taxon>Eukaryota</taxon>
        <taxon>Viridiplantae</taxon>
        <taxon>Streptophyta</taxon>
        <taxon>Embryophyta</taxon>
        <taxon>Tracheophyta</taxon>
        <taxon>Spermatophyta</taxon>
        <taxon>Magnoliopsida</taxon>
        <taxon>eudicotyledons</taxon>
        <taxon>Gunneridae</taxon>
        <taxon>Pentapetalae</taxon>
        <taxon>rosids</taxon>
        <taxon>fabids</taxon>
        <taxon>Fabales</taxon>
        <taxon>Fabaceae</taxon>
        <taxon>Papilionoideae</taxon>
        <taxon>50 kb inversion clade</taxon>
        <taxon>genistoids sensu lato</taxon>
        <taxon>core genistoids</taxon>
        <taxon>Genisteae</taxon>
        <taxon>Lupinus</taxon>
    </lineage>
</organism>